<comment type="similarity">
    <text evidence="5">Belongs to the BI1 family.</text>
</comment>
<dbReference type="AlphaFoldDB" id="A0A6J8EBA1"/>
<feature type="transmembrane region" description="Helical" evidence="5">
    <location>
        <begin position="7"/>
        <end position="28"/>
    </location>
</feature>
<feature type="transmembrane region" description="Helical" evidence="5">
    <location>
        <begin position="94"/>
        <end position="112"/>
    </location>
</feature>
<evidence type="ECO:0000313" key="6">
    <source>
        <dbReference type="EMBL" id="CAC5417296.1"/>
    </source>
</evidence>
<keyword evidence="2 5" id="KW-0812">Transmembrane</keyword>
<protein>
    <submittedName>
        <fullName evidence="6">Uncharacterized protein</fullName>
    </submittedName>
</protein>
<evidence type="ECO:0000256" key="3">
    <source>
        <dbReference type="ARBA" id="ARBA00022989"/>
    </source>
</evidence>
<accession>A0A6J8EBA1</accession>
<proteinExistence type="inferred from homology"/>
<evidence type="ECO:0000313" key="7">
    <source>
        <dbReference type="Proteomes" id="UP000507470"/>
    </source>
</evidence>
<dbReference type="OrthoDB" id="7933078at2759"/>
<keyword evidence="3 5" id="KW-1133">Transmembrane helix</keyword>
<comment type="subcellular location">
    <subcellularLocation>
        <location evidence="1">Membrane</location>
        <topology evidence="1">Multi-pass membrane protein</topology>
    </subcellularLocation>
</comment>
<feature type="transmembrane region" description="Helical" evidence="5">
    <location>
        <begin position="124"/>
        <end position="144"/>
    </location>
</feature>
<evidence type="ECO:0000256" key="2">
    <source>
        <dbReference type="ARBA" id="ARBA00022692"/>
    </source>
</evidence>
<feature type="transmembrane region" description="Helical" evidence="5">
    <location>
        <begin position="66"/>
        <end position="88"/>
    </location>
</feature>
<dbReference type="PANTHER" id="PTHR23291:SF50">
    <property type="entry name" value="PROTEIN LIFEGUARD 4"/>
    <property type="match status" value="1"/>
</dbReference>
<feature type="transmembrane region" description="Helical" evidence="5">
    <location>
        <begin position="150"/>
        <end position="167"/>
    </location>
</feature>
<dbReference type="Pfam" id="PF01027">
    <property type="entry name" value="Bax1-I"/>
    <property type="match status" value="1"/>
</dbReference>
<dbReference type="PANTHER" id="PTHR23291">
    <property type="entry name" value="BAX INHIBITOR-RELATED"/>
    <property type="match status" value="1"/>
</dbReference>
<feature type="transmembrane region" description="Helical" evidence="5">
    <location>
        <begin position="40"/>
        <end position="59"/>
    </location>
</feature>
<dbReference type="InterPro" id="IPR006214">
    <property type="entry name" value="Bax_inhibitor_1-related"/>
</dbReference>
<dbReference type="GO" id="GO:0016020">
    <property type="term" value="C:membrane"/>
    <property type="evidence" value="ECO:0007669"/>
    <property type="project" value="UniProtKB-SubCell"/>
</dbReference>
<organism evidence="6 7">
    <name type="scientific">Mytilus coruscus</name>
    <name type="common">Sea mussel</name>
    <dbReference type="NCBI Taxonomy" id="42192"/>
    <lineage>
        <taxon>Eukaryota</taxon>
        <taxon>Metazoa</taxon>
        <taxon>Spiralia</taxon>
        <taxon>Lophotrochozoa</taxon>
        <taxon>Mollusca</taxon>
        <taxon>Bivalvia</taxon>
        <taxon>Autobranchia</taxon>
        <taxon>Pteriomorphia</taxon>
        <taxon>Mytilida</taxon>
        <taxon>Mytiloidea</taxon>
        <taxon>Mytilidae</taxon>
        <taxon>Mytilinae</taxon>
        <taxon>Mytilus</taxon>
    </lineage>
</organism>
<dbReference type="GO" id="GO:0043066">
    <property type="term" value="P:negative regulation of apoptotic process"/>
    <property type="evidence" value="ECO:0007669"/>
    <property type="project" value="TreeGrafter"/>
</dbReference>
<reference evidence="6 7" key="1">
    <citation type="submission" date="2020-06" db="EMBL/GenBank/DDBJ databases">
        <authorList>
            <person name="Li R."/>
            <person name="Bekaert M."/>
        </authorList>
    </citation>
    <scope>NUCLEOTIDE SEQUENCE [LARGE SCALE GENOMIC DNA]</scope>
    <source>
        <strain evidence="7">wild</strain>
    </source>
</reference>
<keyword evidence="7" id="KW-1185">Reference proteome</keyword>
<keyword evidence="4 5" id="KW-0472">Membrane</keyword>
<name>A0A6J8EBA1_MYTCO</name>
<evidence type="ECO:0000256" key="1">
    <source>
        <dbReference type="ARBA" id="ARBA00004141"/>
    </source>
</evidence>
<sequence length="206" mass="22866">MGFLRKVYGILSAQILLSTIVAGVIYSSSTATQFVQTNNWMLLIALIGSLGLIFALMVYRHQTPTNYILLTAFTVMEAYSVGVVVTFYEVQSVIEAFMLTFAVTAGLTIYTLQSKRDFSSMGAGLFAALWILIIAGIMQLFFPSPMMDKAIGIGGALVFSLFIIFDTHMLMHKHSPEEYIVASVNLYLDILNLFLHILRAIGERKN</sequence>
<dbReference type="EMBL" id="CACVKT020008734">
    <property type="protein sequence ID" value="CAC5417296.1"/>
    <property type="molecule type" value="Genomic_DNA"/>
</dbReference>
<dbReference type="Proteomes" id="UP000507470">
    <property type="component" value="Unassembled WGS sequence"/>
</dbReference>
<feature type="transmembrane region" description="Helical" evidence="5">
    <location>
        <begin position="179"/>
        <end position="201"/>
    </location>
</feature>
<gene>
    <name evidence="6" type="ORF">MCOR_49815</name>
</gene>
<evidence type="ECO:0000256" key="5">
    <source>
        <dbReference type="RuleBase" id="RU004379"/>
    </source>
</evidence>
<evidence type="ECO:0000256" key="4">
    <source>
        <dbReference type="ARBA" id="ARBA00023136"/>
    </source>
</evidence>